<dbReference type="Gene3D" id="3.30.420.10">
    <property type="entry name" value="Ribonuclease H-like superfamily/Ribonuclease H"/>
    <property type="match status" value="1"/>
</dbReference>
<evidence type="ECO:0000256" key="1">
    <source>
        <dbReference type="ARBA" id="ARBA00009277"/>
    </source>
</evidence>
<dbReference type="AlphaFoldDB" id="A0A1K0JCY2"/>
<gene>
    <name evidence="5" type="ORF">RTCCBAU85039_6928</name>
</gene>
<feature type="region of interest" description="Disordered" evidence="2">
    <location>
        <begin position="384"/>
        <end position="405"/>
    </location>
</feature>
<accession>A0A1K0JCY2</accession>
<dbReference type="Proteomes" id="UP000183063">
    <property type="component" value="Unassembled WGS sequence"/>
</dbReference>
<dbReference type="STRING" id="501024.RTCCBAU85039_6928"/>
<dbReference type="InterPro" id="IPR054353">
    <property type="entry name" value="IstA-like_C"/>
</dbReference>
<dbReference type="InterPro" id="IPR036397">
    <property type="entry name" value="RNaseH_sf"/>
</dbReference>
<protein>
    <submittedName>
        <fullName evidence="5">Transposase</fullName>
    </submittedName>
</protein>
<feature type="region of interest" description="Disordered" evidence="2">
    <location>
        <begin position="491"/>
        <end position="516"/>
    </location>
</feature>
<dbReference type="SUPFAM" id="SSF53098">
    <property type="entry name" value="Ribonuclease H-like"/>
    <property type="match status" value="1"/>
</dbReference>
<name>A0A1K0JCY2_9HYPH</name>
<feature type="domain" description="HTH IS408-type" evidence="3">
    <location>
        <begin position="11"/>
        <end position="93"/>
    </location>
</feature>
<dbReference type="PANTHER" id="PTHR35004:SF8">
    <property type="entry name" value="TRANSPOSASE RV3428C-RELATED"/>
    <property type="match status" value="1"/>
</dbReference>
<dbReference type="EMBL" id="FNXB01000158">
    <property type="protein sequence ID" value="SEI22826.1"/>
    <property type="molecule type" value="Genomic_DNA"/>
</dbReference>
<evidence type="ECO:0000313" key="5">
    <source>
        <dbReference type="EMBL" id="SEI22826.1"/>
    </source>
</evidence>
<evidence type="ECO:0000313" key="6">
    <source>
        <dbReference type="Proteomes" id="UP000183063"/>
    </source>
</evidence>
<dbReference type="Pfam" id="PF22483">
    <property type="entry name" value="Mu-transpos_C_2"/>
    <property type="match status" value="1"/>
</dbReference>
<organism evidence="5 6">
    <name type="scientific">Rhizobium tibeticum</name>
    <dbReference type="NCBI Taxonomy" id="501024"/>
    <lineage>
        <taxon>Bacteria</taxon>
        <taxon>Pseudomonadati</taxon>
        <taxon>Pseudomonadota</taxon>
        <taxon>Alphaproteobacteria</taxon>
        <taxon>Hyphomicrobiales</taxon>
        <taxon>Rhizobiaceae</taxon>
        <taxon>Rhizobium/Agrobacterium group</taxon>
        <taxon>Rhizobium</taxon>
    </lineage>
</organism>
<evidence type="ECO:0000259" key="3">
    <source>
        <dbReference type="PROSITE" id="PS50532"/>
    </source>
</evidence>
<proteinExistence type="inferred from homology"/>
<dbReference type="NCBIfam" id="NF033546">
    <property type="entry name" value="transpos_IS21"/>
    <property type="match status" value="1"/>
</dbReference>
<reference evidence="6" key="1">
    <citation type="submission" date="2016-10" db="EMBL/GenBank/DDBJ databases">
        <authorList>
            <person name="Wibberg D."/>
        </authorList>
    </citation>
    <scope>NUCLEOTIDE SEQUENCE [LARGE SCALE GENOMIC DNA]</scope>
</reference>
<dbReference type="InterPro" id="IPR017895">
    <property type="entry name" value="HTH_IS408/IS1162_type"/>
</dbReference>
<dbReference type="GO" id="GO:0015074">
    <property type="term" value="P:DNA integration"/>
    <property type="evidence" value="ECO:0007669"/>
    <property type="project" value="InterPro"/>
</dbReference>
<dbReference type="PROSITE" id="PS50994">
    <property type="entry name" value="INTEGRASE"/>
    <property type="match status" value="1"/>
</dbReference>
<dbReference type="InterPro" id="IPR012337">
    <property type="entry name" value="RNaseH-like_sf"/>
</dbReference>
<sequence>MPAERLKMRRVREILRYRFAEGLGHKSIAARVGAAPSTVRETLRRLERAGFSWPLGDDVSDAVLEAALYKAAGTKTGHRRSAEPDWAHVHRELKRKHVTLQILWDEYIGLHPDGYRYSRYCDLYRAWALKLPVTMRQDHAAGEKLFVDYAGDTVTVVVDRLSGKTRQAHLFVAVLGASSLSFAHARWSETLPDWIECHLLALEAFGGAPALLVPDNAKVAVIKACHFDPQVNRTYAGMAAHYGSSVLPTRPRRPRDKAKVEAAVRIVERWLLGRMRHRVFYSLADVNAAIMELLADLNDTRVLRRVGRTRRQLFEEIDYPALRPLAVERYVFAEWKIRRAGLDYHVDIDKHYYSVPYRFAREQVEARITANTIEIFHKGERIAAHRRSSGNGKHTTTPEHMPSSHRRFADWTIERISREASAIGSDVALLCERILADRPHPEQGYRACLGIIRLVKAFERERVNAACGRALEIGARTYGSVRSILDNHLDRPSASSAASSPEPINHSNIRGPRYYH</sequence>
<evidence type="ECO:0000256" key="2">
    <source>
        <dbReference type="SAM" id="MobiDB-lite"/>
    </source>
</evidence>
<comment type="similarity">
    <text evidence="1">Belongs to the transposase IS21/IS408/IS1162 family.</text>
</comment>
<feature type="domain" description="Integrase catalytic" evidence="4">
    <location>
        <begin position="128"/>
        <end position="318"/>
    </location>
</feature>
<dbReference type="InterPro" id="IPR001584">
    <property type="entry name" value="Integrase_cat-core"/>
</dbReference>
<dbReference type="GO" id="GO:0003676">
    <property type="term" value="F:nucleic acid binding"/>
    <property type="evidence" value="ECO:0007669"/>
    <property type="project" value="InterPro"/>
</dbReference>
<evidence type="ECO:0000259" key="4">
    <source>
        <dbReference type="PROSITE" id="PS50994"/>
    </source>
</evidence>
<dbReference type="PANTHER" id="PTHR35004">
    <property type="entry name" value="TRANSPOSASE RV3428C-RELATED"/>
    <property type="match status" value="1"/>
</dbReference>
<dbReference type="PROSITE" id="PS50532">
    <property type="entry name" value="HTH_IS408"/>
    <property type="match status" value="1"/>
</dbReference>